<reference evidence="3 4" key="1">
    <citation type="submission" date="2024-10" db="EMBL/GenBank/DDBJ databases">
        <title>The Natural Products Discovery Center: Release of the First 8490 Sequenced Strains for Exploring Actinobacteria Biosynthetic Diversity.</title>
        <authorList>
            <person name="Kalkreuter E."/>
            <person name="Kautsar S.A."/>
            <person name="Yang D."/>
            <person name="Bader C.D."/>
            <person name="Teijaro C.N."/>
            <person name="Fluegel L."/>
            <person name="Davis C.M."/>
            <person name="Simpson J.R."/>
            <person name="Lauterbach L."/>
            <person name="Steele A.D."/>
            <person name="Gui C."/>
            <person name="Meng S."/>
            <person name="Li G."/>
            <person name="Viehrig K."/>
            <person name="Ye F."/>
            <person name="Su P."/>
            <person name="Kiefer A.F."/>
            <person name="Nichols A."/>
            <person name="Cepeda A.J."/>
            <person name="Yan W."/>
            <person name="Fan B."/>
            <person name="Jiang Y."/>
            <person name="Adhikari A."/>
            <person name="Zheng C.-J."/>
            <person name="Schuster L."/>
            <person name="Cowan T.M."/>
            <person name="Smanski M.J."/>
            <person name="Chevrette M.G."/>
            <person name="De Carvalho L.P.S."/>
            <person name="Shen B."/>
        </authorList>
    </citation>
    <scope>NUCLEOTIDE SEQUENCE [LARGE SCALE GENOMIC DNA]</scope>
    <source>
        <strain evidence="3 4">NPDC020327</strain>
    </source>
</reference>
<dbReference type="Pfam" id="PF11716">
    <property type="entry name" value="MDMPI_N"/>
    <property type="match status" value="1"/>
</dbReference>
<dbReference type="InterPro" id="IPR024344">
    <property type="entry name" value="MDMPI_metal-binding"/>
</dbReference>
<protein>
    <submittedName>
        <fullName evidence="3">Maleylpyruvate isomerase family mycothiol-dependent enzyme</fullName>
    </submittedName>
</protein>
<dbReference type="Pfam" id="PF07398">
    <property type="entry name" value="MDMPI_C"/>
    <property type="match status" value="1"/>
</dbReference>
<dbReference type="RefSeq" id="WP_055471780.1">
    <property type="nucleotide sequence ID" value="NZ_JBIRWE010000010.1"/>
</dbReference>
<organism evidence="3 4">
    <name type="scientific">Streptomyces pathocidini</name>
    <dbReference type="NCBI Taxonomy" id="1650571"/>
    <lineage>
        <taxon>Bacteria</taxon>
        <taxon>Bacillati</taxon>
        <taxon>Actinomycetota</taxon>
        <taxon>Actinomycetes</taxon>
        <taxon>Kitasatosporales</taxon>
        <taxon>Streptomycetaceae</taxon>
        <taxon>Streptomyces</taxon>
    </lineage>
</organism>
<sequence length="246" mass="26275">MTDQAKDPQVQDLAAVREATGRLLAAVRKLDDAAVREPSRLPGWSRGHVLAHVARNADALVNVLTSARTSERIPMYVSTEAREADIERGAGRPLAAHLEDLAHSADGFNTAAAALHPEAWQRTVELRNGVTDRASNVLFRRLTEVELHHVDLGIGCAVEDLPASFVDRHLDYVAGERFAGRPDVPALLVTTEDGRSWRTGREDAEGGEVTAVGGTAAELLAWLTGRADGAGLDRSAPALPVLPPLG</sequence>
<dbReference type="InterPro" id="IPR017517">
    <property type="entry name" value="Maleyloyr_isom"/>
</dbReference>
<evidence type="ECO:0000313" key="3">
    <source>
        <dbReference type="EMBL" id="MFI1966558.1"/>
    </source>
</evidence>
<proteinExistence type="predicted"/>
<dbReference type="GO" id="GO:0016853">
    <property type="term" value="F:isomerase activity"/>
    <property type="evidence" value="ECO:0007669"/>
    <property type="project" value="UniProtKB-KW"/>
</dbReference>
<dbReference type="Gene3D" id="3.30.1050.20">
    <property type="match status" value="1"/>
</dbReference>
<dbReference type="SUPFAM" id="SSF55718">
    <property type="entry name" value="SCP-like"/>
    <property type="match status" value="1"/>
</dbReference>
<accession>A0ABW7UVS6</accession>
<evidence type="ECO:0000259" key="1">
    <source>
        <dbReference type="Pfam" id="PF07398"/>
    </source>
</evidence>
<keyword evidence="3" id="KW-0413">Isomerase</keyword>
<evidence type="ECO:0000259" key="2">
    <source>
        <dbReference type="Pfam" id="PF11716"/>
    </source>
</evidence>
<dbReference type="NCBIfam" id="TIGR03083">
    <property type="entry name" value="maleylpyruvate isomerase family mycothiol-dependent enzyme"/>
    <property type="match status" value="1"/>
</dbReference>
<dbReference type="Gene3D" id="1.20.120.450">
    <property type="entry name" value="dinb family like domain"/>
    <property type="match status" value="1"/>
</dbReference>
<comment type="caution">
    <text evidence="3">The sequence shown here is derived from an EMBL/GenBank/DDBJ whole genome shotgun (WGS) entry which is preliminary data.</text>
</comment>
<feature type="domain" description="MDMPI C-terminal" evidence="1">
    <location>
        <begin position="160"/>
        <end position="232"/>
    </location>
</feature>
<gene>
    <name evidence="3" type="ORF">ACH429_21015</name>
</gene>
<feature type="domain" description="Mycothiol-dependent maleylpyruvate isomerase metal-binding" evidence="2">
    <location>
        <begin position="16"/>
        <end position="152"/>
    </location>
</feature>
<dbReference type="InterPro" id="IPR010872">
    <property type="entry name" value="MDMPI_C-term_domain"/>
</dbReference>
<dbReference type="InterPro" id="IPR034660">
    <property type="entry name" value="DinB/YfiT-like"/>
</dbReference>
<keyword evidence="4" id="KW-1185">Reference proteome</keyword>
<dbReference type="Proteomes" id="UP001611548">
    <property type="component" value="Unassembled WGS sequence"/>
</dbReference>
<dbReference type="SUPFAM" id="SSF109854">
    <property type="entry name" value="DinB/YfiT-like putative metalloenzymes"/>
    <property type="match status" value="1"/>
</dbReference>
<dbReference type="EMBL" id="JBIRWE010000010">
    <property type="protein sequence ID" value="MFI1966558.1"/>
    <property type="molecule type" value="Genomic_DNA"/>
</dbReference>
<name>A0ABW7UVS6_9ACTN</name>
<dbReference type="InterPro" id="IPR036527">
    <property type="entry name" value="SCP2_sterol-bd_dom_sf"/>
</dbReference>
<evidence type="ECO:0000313" key="4">
    <source>
        <dbReference type="Proteomes" id="UP001611548"/>
    </source>
</evidence>